<name>A0A0R0APH7_9GAMM</name>
<dbReference type="RefSeq" id="WP_057634224.1">
    <property type="nucleotide sequence ID" value="NZ_BAZI01000113.1"/>
</dbReference>
<protein>
    <submittedName>
        <fullName evidence="1">Uncharacterized protein</fullName>
    </submittedName>
</protein>
<organism evidence="1 2">
    <name type="scientific">Stenotrophomonas pictorum JCM 9942</name>
    <dbReference type="NCBI Taxonomy" id="1236960"/>
    <lineage>
        <taxon>Bacteria</taxon>
        <taxon>Pseudomonadati</taxon>
        <taxon>Pseudomonadota</taxon>
        <taxon>Gammaproteobacteria</taxon>
        <taxon>Lysobacterales</taxon>
        <taxon>Lysobacteraceae</taxon>
        <taxon>Stenotrophomonas</taxon>
    </lineage>
</organism>
<dbReference type="Proteomes" id="UP000050836">
    <property type="component" value="Unassembled WGS sequence"/>
</dbReference>
<gene>
    <name evidence="1" type="ORF">ARC78_08090</name>
</gene>
<dbReference type="AlphaFoldDB" id="A0A0R0APH7"/>
<dbReference type="OrthoDB" id="9156517at2"/>
<sequence>MIANRETGEIVLESGTVLSPRTTRSDFLRSPEGAASSMLVRNEPWCSFKFAVQAESLVLAVFFNGESIQAMHLAIVDADSAPWSHEAELRRKEANDRWLLSKGLTPGKTYAWGSVWSGYDPKGGSSSAVLSFSGGS</sequence>
<accession>A0A0R0APH7</accession>
<evidence type="ECO:0000313" key="1">
    <source>
        <dbReference type="EMBL" id="KRG42935.1"/>
    </source>
</evidence>
<comment type="caution">
    <text evidence="1">The sequence shown here is derived from an EMBL/GenBank/DDBJ whole genome shotgun (WGS) entry which is preliminary data.</text>
</comment>
<reference evidence="1 2" key="1">
    <citation type="submission" date="2015-10" db="EMBL/GenBank/DDBJ databases">
        <title>Genome sequencing and analysis of members of genus Stenotrophomonas.</title>
        <authorList>
            <person name="Patil P.P."/>
            <person name="Midha S."/>
            <person name="Patil P.B."/>
        </authorList>
    </citation>
    <scope>NUCLEOTIDE SEQUENCE [LARGE SCALE GENOMIC DNA]</scope>
    <source>
        <strain evidence="1 2">JCM 9942</strain>
    </source>
</reference>
<keyword evidence="2" id="KW-1185">Reference proteome</keyword>
<evidence type="ECO:0000313" key="2">
    <source>
        <dbReference type="Proteomes" id="UP000050836"/>
    </source>
</evidence>
<dbReference type="EMBL" id="LLXS01000016">
    <property type="protein sequence ID" value="KRG42935.1"/>
    <property type="molecule type" value="Genomic_DNA"/>
</dbReference>
<proteinExistence type="predicted"/>